<dbReference type="AlphaFoldDB" id="A0A8S9Q6C3"/>
<evidence type="ECO:0000313" key="1">
    <source>
        <dbReference type="EMBL" id="KAF3526176.1"/>
    </source>
</evidence>
<name>A0A8S9Q6C3_BRACR</name>
<dbReference type="Proteomes" id="UP000712600">
    <property type="component" value="Unassembled WGS sequence"/>
</dbReference>
<gene>
    <name evidence="1" type="ORF">F2Q69_00048793</name>
</gene>
<proteinExistence type="predicted"/>
<accession>A0A8S9Q6C3</accession>
<reference evidence="1" key="1">
    <citation type="submission" date="2019-12" db="EMBL/GenBank/DDBJ databases">
        <title>Genome sequencing and annotation of Brassica cretica.</title>
        <authorList>
            <person name="Studholme D.J."/>
            <person name="Sarris P."/>
        </authorList>
    </citation>
    <scope>NUCLEOTIDE SEQUENCE</scope>
    <source>
        <strain evidence="1">PFS-109/04</strain>
        <tissue evidence="1">Leaf</tissue>
    </source>
</reference>
<organism evidence="1 2">
    <name type="scientific">Brassica cretica</name>
    <name type="common">Mustard</name>
    <dbReference type="NCBI Taxonomy" id="69181"/>
    <lineage>
        <taxon>Eukaryota</taxon>
        <taxon>Viridiplantae</taxon>
        <taxon>Streptophyta</taxon>
        <taxon>Embryophyta</taxon>
        <taxon>Tracheophyta</taxon>
        <taxon>Spermatophyta</taxon>
        <taxon>Magnoliopsida</taxon>
        <taxon>eudicotyledons</taxon>
        <taxon>Gunneridae</taxon>
        <taxon>Pentapetalae</taxon>
        <taxon>rosids</taxon>
        <taxon>malvids</taxon>
        <taxon>Brassicales</taxon>
        <taxon>Brassicaceae</taxon>
        <taxon>Brassiceae</taxon>
        <taxon>Brassica</taxon>
    </lineage>
</organism>
<sequence length="80" mass="8659">MASPSTRWLSFHGSLYAKPRILSPSLPLAYYPLQNPNNKGGEGQAIDMQSGYFTGRAASVGNRRVHPQFLCFSGGEASGR</sequence>
<evidence type="ECO:0000313" key="2">
    <source>
        <dbReference type="Proteomes" id="UP000712600"/>
    </source>
</evidence>
<protein>
    <submittedName>
        <fullName evidence="1">Uncharacterized protein</fullName>
    </submittedName>
</protein>
<comment type="caution">
    <text evidence="1">The sequence shown here is derived from an EMBL/GenBank/DDBJ whole genome shotgun (WGS) entry which is preliminary data.</text>
</comment>
<dbReference type="EMBL" id="QGKX02001347">
    <property type="protein sequence ID" value="KAF3526176.1"/>
    <property type="molecule type" value="Genomic_DNA"/>
</dbReference>